<dbReference type="KEGG" id="sazo:D1868_03805"/>
<dbReference type="EMBL" id="CP045483">
    <property type="protein sequence ID" value="QGR19184.1"/>
    <property type="molecule type" value="Genomic_DNA"/>
</dbReference>
<dbReference type="AlphaFoldDB" id="A0A650CMW2"/>
<accession>A0A650CMW2</accession>
<dbReference type="Proteomes" id="UP000423396">
    <property type="component" value="Chromosome"/>
</dbReference>
<protein>
    <submittedName>
        <fullName evidence="6">Energy-coupling factor transporter transmembrane protein EcfT</fullName>
    </submittedName>
</protein>
<proteinExistence type="predicted"/>
<name>A0A650CMW2_9CREN</name>
<dbReference type="GO" id="GO:0005886">
    <property type="term" value="C:plasma membrane"/>
    <property type="evidence" value="ECO:0007669"/>
    <property type="project" value="TreeGrafter"/>
</dbReference>
<keyword evidence="2 5" id="KW-0812">Transmembrane</keyword>
<feature type="transmembrane region" description="Helical" evidence="5">
    <location>
        <begin position="246"/>
        <end position="265"/>
    </location>
</feature>
<feature type="transmembrane region" description="Helical" evidence="5">
    <location>
        <begin position="174"/>
        <end position="194"/>
    </location>
</feature>
<evidence type="ECO:0000256" key="5">
    <source>
        <dbReference type="SAM" id="Phobius"/>
    </source>
</evidence>
<evidence type="ECO:0000313" key="7">
    <source>
        <dbReference type="Proteomes" id="UP000423396"/>
    </source>
</evidence>
<feature type="transmembrane region" description="Helical" evidence="5">
    <location>
        <begin position="20"/>
        <end position="42"/>
    </location>
</feature>
<feature type="transmembrane region" description="Helical" evidence="5">
    <location>
        <begin position="103"/>
        <end position="122"/>
    </location>
</feature>
<dbReference type="OrthoDB" id="31170at2157"/>
<keyword evidence="3 5" id="KW-1133">Transmembrane helix</keyword>
<evidence type="ECO:0000256" key="2">
    <source>
        <dbReference type="ARBA" id="ARBA00022692"/>
    </source>
</evidence>
<dbReference type="CDD" id="cd16914">
    <property type="entry name" value="EcfT"/>
    <property type="match status" value="1"/>
</dbReference>
<comment type="subcellular location">
    <subcellularLocation>
        <location evidence="1">Membrane</location>
        <topology evidence="1">Multi-pass membrane protein</topology>
    </subcellularLocation>
</comment>
<evidence type="ECO:0000256" key="3">
    <source>
        <dbReference type="ARBA" id="ARBA00022989"/>
    </source>
</evidence>
<sequence length="329" mass="36931">MVPWNFLYENPLTQNVISWFLFFYGVALPVVIIIGAIGLKGFIELTRFEKGSTFLYKLNPVTKLVFGVVVMAVASTTIWWIGALLTLAILPLYLTLNNGLKKFLYVVLLVFSTIIGSTWAIAPYTPTSVLELVFPNPSSYETLWVWPSYFTYMGYEPVLTLQAVIYGLQTSFRVTATLVSALLLILTTTTSDIFRMFTKMKIPLPITFSIMVGVRTVPKIFEVLDTSVKMQLLRGLSYNKPKVLRVFYYLYAGIMAIVPAIVYLFRGAKTLAISADTRGFRAYPGRTSLVNLSFTNLDYIMFAVIVLLIIVDIVANLTGFGRTIPYEGL</sequence>
<reference evidence="6 7" key="1">
    <citation type="submission" date="2019-10" db="EMBL/GenBank/DDBJ databases">
        <title>Genome Sequences from Six Type Strain Members of the Archaeal Family Sulfolobaceae: Acidianus ambivalens, Acidianus infernus, Metallosphaera prunae, Stygiolobus azoricus, Sulfolobus metallicus, and Sulfurisphaera ohwakuensis.</title>
        <authorList>
            <person name="Counts J.A."/>
            <person name="Kelly R.M."/>
        </authorList>
    </citation>
    <scope>NUCLEOTIDE SEQUENCE [LARGE SCALE GENOMIC DNA]</scope>
    <source>
        <strain evidence="6 7">FC6</strain>
    </source>
</reference>
<evidence type="ECO:0000256" key="4">
    <source>
        <dbReference type="ARBA" id="ARBA00023136"/>
    </source>
</evidence>
<evidence type="ECO:0000256" key="1">
    <source>
        <dbReference type="ARBA" id="ARBA00004141"/>
    </source>
</evidence>
<evidence type="ECO:0000313" key="6">
    <source>
        <dbReference type="EMBL" id="QGR19184.1"/>
    </source>
</evidence>
<gene>
    <name evidence="6" type="ORF">D1868_03805</name>
</gene>
<dbReference type="GeneID" id="42798168"/>
<keyword evidence="4 5" id="KW-0472">Membrane</keyword>
<dbReference type="Pfam" id="PF02361">
    <property type="entry name" value="CbiQ"/>
    <property type="match status" value="1"/>
</dbReference>
<feature type="transmembrane region" description="Helical" evidence="5">
    <location>
        <begin position="78"/>
        <end position="96"/>
    </location>
</feature>
<dbReference type="InterPro" id="IPR003339">
    <property type="entry name" value="ABC/ECF_trnsptr_transmembrane"/>
</dbReference>
<keyword evidence="7" id="KW-1185">Reference proteome</keyword>
<feature type="transmembrane region" description="Helical" evidence="5">
    <location>
        <begin position="299"/>
        <end position="320"/>
    </location>
</feature>
<dbReference type="PANTHER" id="PTHR33514:SF13">
    <property type="entry name" value="PROTEIN ABCI12, CHLOROPLASTIC"/>
    <property type="match status" value="1"/>
</dbReference>
<organism evidence="6 7">
    <name type="scientific">Stygiolobus azoricus</name>
    <dbReference type="NCBI Taxonomy" id="41675"/>
    <lineage>
        <taxon>Archaea</taxon>
        <taxon>Thermoproteota</taxon>
        <taxon>Thermoprotei</taxon>
        <taxon>Sulfolobales</taxon>
        <taxon>Sulfolobaceae</taxon>
        <taxon>Stygiolobus</taxon>
    </lineage>
</organism>
<dbReference type="PANTHER" id="PTHR33514">
    <property type="entry name" value="PROTEIN ABCI12, CHLOROPLASTIC"/>
    <property type="match status" value="1"/>
</dbReference>
<dbReference type="RefSeq" id="WP_156005706.1">
    <property type="nucleotide sequence ID" value="NZ_CP045483.1"/>
</dbReference>
<feature type="transmembrane region" description="Helical" evidence="5">
    <location>
        <begin position="54"/>
        <end position="72"/>
    </location>
</feature>